<proteinExistence type="predicted"/>
<feature type="domain" description="SnoaL-like" evidence="1">
    <location>
        <begin position="5"/>
        <end position="115"/>
    </location>
</feature>
<dbReference type="EMBL" id="CP087164">
    <property type="protein sequence ID" value="UGS34951.1"/>
    <property type="molecule type" value="Genomic_DNA"/>
</dbReference>
<dbReference type="AlphaFoldDB" id="A0A9E7BZ51"/>
<accession>A0A9E7BZ51</accession>
<dbReference type="InterPro" id="IPR032710">
    <property type="entry name" value="NTF2-like_dom_sf"/>
</dbReference>
<evidence type="ECO:0000313" key="2">
    <source>
        <dbReference type="EMBL" id="UGS34951.1"/>
    </source>
</evidence>
<dbReference type="Proteomes" id="UP001162834">
    <property type="component" value="Chromosome"/>
</dbReference>
<dbReference type="KEGG" id="sbae:DSM104329_01335"/>
<dbReference type="SUPFAM" id="SSF54427">
    <property type="entry name" value="NTF2-like"/>
    <property type="match status" value="1"/>
</dbReference>
<dbReference type="InterPro" id="IPR037401">
    <property type="entry name" value="SnoaL-like"/>
</dbReference>
<protein>
    <recommendedName>
        <fullName evidence="1">SnoaL-like domain-containing protein</fullName>
    </recommendedName>
</protein>
<dbReference type="Gene3D" id="3.10.450.50">
    <property type="match status" value="1"/>
</dbReference>
<name>A0A9E7BZ51_9ACTN</name>
<evidence type="ECO:0000313" key="3">
    <source>
        <dbReference type="Proteomes" id="UP001162834"/>
    </source>
</evidence>
<gene>
    <name evidence="2" type="ORF">DSM104329_01335</name>
</gene>
<reference evidence="2" key="1">
    <citation type="journal article" date="2022" name="Int. J. Syst. Evol. Microbiol.">
        <title>Pseudomonas aegrilactucae sp. nov. and Pseudomonas morbosilactucae sp. nov., pathogens causing bacterial rot of lettuce in Japan.</title>
        <authorList>
            <person name="Sawada H."/>
            <person name="Fujikawa T."/>
            <person name="Satou M."/>
        </authorList>
    </citation>
    <scope>NUCLEOTIDE SEQUENCE</scope>
    <source>
        <strain evidence="2">0166_1</strain>
    </source>
</reference>
<dbReference type="Pfam" id="PF12680">
    <property type="entry name" value="SnoaL_2"/>
    <property type="match status" value="1"/>
</dbReference>
<evidence type="ECO:0000259" key="1">
    <source>
        <dbReference type="Pfam" id="PF12680"/>
    </source>
</evidence>
<organism evidence="2 3">
    <name type="scientific">Capillimicrobium parvum</name>
    <dbReference type="NCBI Taxonomy" id="2884022"/>
    <lineage>
        <taxon>Bacteria</taxon>
        <taxon>Bacillati</taxon>
        <taxon>Actinomycetota</taxon>
        <taxon>Thermoleophilia</taxon>
        <taxon>Solirubrobacterales</taxon>
        <taxon>Capillimicrobiaceae</taxon>
        <taxon>Capillimicrobium</taxon>
    </lineage>
</organism>
<keyword evidence="3" id="KW-1185">Reference proteome</keyword>
<sequence length="131" mass="14679">MDALVDGHYRAEESGDLEAIVDGFTADAQHDVVGRPGDALHGGDQIAGFYRALFEEMRIDRFEPVRRWYGDDHVVDESILHATANGHPFGLEGRGRPVRSRFLHIFDFTDGLISRESAWIDLAAIQQQLSD</sequence>